<dbReference type="AlphaFoldDB" id="A0A918BGU1"/>
<sequence length="119" mass="13436">MWERSVNLGRRVLWLHTYGERFVDPSAGRPKGAPKLPLSERSRCVEEIPDTIDAMPEVLEYDEGTGSLVVGSGRISPVPREVRDYAVSGMNVIDKWFGYRKKDPAGKRRLVLDFEVSTS</sequence>
<reference evidence="2" key="1">
    <citation type="journal article" date="2014" name="Int. J. Syst. Evol. Microbiol.">
        <title>Complete genome sequence of Corynebacterium casei LMG S-19264T (=DSM 44701T), isolated from a smear-ripened cheese.</title>
        <authorList>
            <consortium name="US DOE Joint Genome Institute (JGI-PGF)"/>
            <person name="Walter F."/>
            <person name="Albersmeier A."/>
            <person name="Kalinowski J."/>
            <person name="Ruckert C."/>
        </authorList>
    </citation>
    <scope>NUCLEOTIDE SEQUENCE</scope>
    <source>
        <strain evidence="2">JCM 3131</strain>
    </source>
</reference>
<evidence type="ECO:0000313" key="3">
    <source>
        <dbReference type="Proteomes" id="UP000620156"/>
    </source>
</evidence>
<evidence type="ECO:0000259" key="1">
    <source>
        <dbReference type="Pfam" id="PF18135"/>
    </source>
</evidence>
<dbReference type="Proteomes" id="UP000620156">
    <property type="component" value="Unassembled WGS sequence"/>
</dbReference>
<keyword evidence="3" id="KW-1185">Reference proteome</keyword>
<comment type="caution">
    <text evidence="2">The sequence shown here is derived from an EMBL/GenBank/DDBJ whole genome shotgun (WGS) entry which is preliminary data.</text>
</comment>
<dbReference type="EMBL" id="BMQK01000008">
    <property type="protein sequence ID" value="GGQ65814.1"/>
    <property type="molecule type" value="Genomic_DNA"/>
</dbReference>
<reference evidence="2" key="2">
    <citation type="submission" date="2020-09" db="EMBL/GenBank/DDBJ databases">
        <authorList>
            <person name="Sun Q."/>
            <person name="Ohkuma M."/>
        </authorList>
    </citation>
    <scope>NUCLEOTIDE SEQUENCE</scope>
    <source>
        <strain evidence="2">JCM 3131</strain>
    </source>
</reference>
<dbReference type="Pfam" id="PF18135">
    <property type="entry name" value="Type_ISP_C"/>
    <property type="match status" value="1"/>
</dbReference>
<dbReference type="InterPro" id="IPR041635">
    <property type="entry name" value="Type_ISP_LLaBIII_C"/>
</dbReference>
<protein>
    <recommendedName>
        <fullName evidence="1">Type ISP restriction-modification enzyme LLaBIII C-terminal specificity domain-containing protein</fullName>
    </recommendedName>
</protein>
<proteinExistence type="predicted"/>
<organism evidence="2 3">
    <name type="scientific">Streptomyces ruber</name>
    <dbReference type="NCBI Taxonomy" id="83378"/>
    <lineage>
        <taxon>Bacteria</taxon>
        <taxon>Bacillati</taxon>
        <taxon>Actinomycetota</taxon>
        <taxon>Actinomycetes</taxon>
        <taxon>Kitasatosporales</taxon>
        <taxon>Streptomycetaceae</taxon>
        <taxon>Streptomyces</taxon>
    </lineage>
</organism>
<feature type="domain" description="Type ISP restriction-modification enzyme LLaBIII C-terminal specificity" evidence="1">
    <location>
        <begin position="2"/>
        <end position="113"/>
    </location>
</feature>
<gene>
    <name evidence="2" type="ORF">GCM10010145_39630</name>
</gene>
<evidence type="ECO:0000313" key="2">
    <source>
        <dbReference type="EMBL" id="GGQ65814.1"/>
    </source>
</evidence>
<accession>A0A918BGU1</accession>
<name>A0A918BGU1_9ACTN</name>